<name>A0AAE0ZLL7_9GAST</name>
<feature type="compositionally biased region" description="Basic and acidic residues" evidence="1">
    <location>
        <begin position="2108"/>
        <end position="2124"/>
    </location>
</feature>
<feature type="compositionally biased region" description="Basic and acidic residues" evidence="1">
    <location>
        <begin position="2745"/>
        <end position="2756"/>
    </location>
</feature>
<feature type="region of interest" description="Disordered" evidence="1">
    <location>
        <begin position="3352"/>
        <end position="3822"/>
    </location>
</feature>
<feature type="region of interest" description="Disordered" evidence="1">
    <location>
        <begin position="1834"/>
        <end position="1940"/>
    </location>
</feature>
<feature type="compositionally biased region" description="Basic and acidic residues" evidence="1">
    <location>
        <begin position="2401"/>
        <end position="2432"/>
    </location>
</feature>
<feature type="region of interest" description="Disordered" evidence="1">
    <location>
        <begin position="3110"/>
        <end position="3194"/>
    </location>
</feature>
<dbReference type="Proteomes" id="UP001283361">
    <property type="component" value="Unassembled WGS sequence"/>
</dbReference>
<feature type="compositionally biased region" description="Basic and acidic residues" evidence="1">
    <location>
        <begin position="2705"/>
        <end position="2714"/>
    </location>
</feature>
<organism evidence="2 3">
    <name type="scientific">Elysia crispata</name>
    <name type="common">lettuce slug</name>
    <dbReference type="NCBI Taxonomy" id="231223"/>
    <lineage>
        <taxon>Eukaryota</taxon>
        <taxon>Metazoa</taxon>
        <taxon>Spiralia</taxon>
        <taxon>Lophotrochozoa</taxon>
        <taxon>Mollusca</taxon>
        <taxon>Gastropoda</taxon>
        <taxon>Heterobranchia</taxon>
        <taxon>Euthyneura</taxon>
        <taxon>Panpulmonata</taxon>
        <taxon>Sacoglossa</taxon>
        <taxon>Placobranchoidea</taxon>
        <taxon>Plakobranchidae</taxon>
        <taxon>Elysia</taxon>
    </lineage>
</organism>
<feature type="compositionally biased region" description="Polar residues" evidence="1">
    <location>
        <begin position="82"/>
        <end position="94"/>
    </location>
</feature>
<feature type="compositionally biased region" description="Polar residues" evidence="1">
    <location>
        <begin position="3534"/>
        <end position="3551"/>
    </location>
</feature>
<feature type="region of interest" description="Disordered" evidence="1">
    <location>
        <begin position="1980"/>
        <end position="2003"/>
    </location>
</feature>
<feature type="region of interest" description="Disordered" evidence="1">
    <location>
        <begin position="700"/>
        <end position="732"/>
    </location>
</feature>
<feature type="region of interest" description="Disordered" evidence="1">
    <location>
        <begin position="833"/>
        <end position="863"/>
    </location>
</feature>
<feature type="region of interest" description="Disordered" evidence="1">
    <location>
        <begin position="1610"/>
        <end position="1629"/>
    </location>
</feature>
<feature type="compositionally biased region" description="Basic and acidic residues" evidence="1">
    <location>
        <begin position="1134"/>
        <end position="1147"/>
    </location>
</feature>
<feature type="compositionally biased region" description="Basic and acidic residues" evidence="1">
    <location>
        <begin position="4022"/>
        <end position="4034"/>
    </location>
</feature>
<feature type="compositionally biased region" description="Polar residues" evidence="1">
    <location>
        <begin position="3602"/>
        <end position="3612"/>
    </location>
</feature>
<feature type="region of interest" description="Disordered" evidence="1">
    <location>
        <begin position="2305"/>
        <end position="2354"/>
    </location>
</feature>
<feature type="compositionally biased region" description="Pro residues" evidence="1">
    <location>
        <begin position="3355"/>
        <end position="3364"/>
    </location>
</feature>
<feature type="compositionally biased region" description="Basic and acidic residues" evidence="1">
    <location>
        <begin position="3693"/>
        <end position="3705"/>
    </location>
</feature>
<accession>A0AAE0ZLL7</accession>
<feature type="region of interest" description="Disordered" evidence="1">
    <location>
        <begin position="3230"/>
        <end position="3249"/>
    </location>
</feature>
<proteinExistence type="predicted"/>
<feature type="compositionally biased region" description="Basic and acidic residues" evidence="1">
    <location>
        <begin position="1488"/>
        <end position="1497"/>
    </location>
</feature>
<feature type="region of interest" description="Disordered" evidence="1">
    <location>
        <begin position="2370"/>
        <end position="2432"/>
    </location>
</feature>
<feature type="region of interest" description="Disordered" evidence="1">
    <location>
        <begin position="2704"/>
        <end position="2756"/>
    </location>
</feature>
<feature type="compositionally biased region" description="Acidic residues" evidence="1">
    <location>
        <begin position="3183"/>
        <end position="3194"/>
    </location>
</feature>
<feature type="compositionally biased region" description="Basic and acidic residues" evidence="1">
    <location>
        <begin position="3159"/>
        <end position="3171"/>
    </location>
</feature>
<feature type="region of interest" description="Disordered" evidence="1">
    <location>
        <begin position="1305"/>
        <end position="1336"/>
    </location>
</feature>
<feature type="compositionally biased region" description="Polar residues" evidence="1">
    <location>
        <begin position="2239"/>
        <end position="2261"/>
    </location>
</feature>
<feature type="compositionally biased region" description="Basic residues" evidence="1">
    <location>
        <begin position="3613"/>
        <end position="3623"/>
    </location>
</feature>
<feature type="region of interest" description="Disordered" evidence="1">
    <location>
        <begin position="783"/>
        <end position="804"/>
    </location>
</feature>
<feature type="compositionally biased region" description="Basic and acidic residues" evidence="1">
    <location>
        <begin position="1875"/>
        <end position="1898"/>
    </location>
</feature>
<feature type="region of interest" description="Disordered" evidence="1">
    <location>
        <begin position="1132"/>
        <end position="1153"/>
    </location>
</feature>
<feature type="region of interest" description="Disordered" evidence="1">
    <location>
        <begin position="1555"/>
        <end position="1577"/>
    </location>
</feature>
<feature type="compositionally biased region" description="Basic and acidic residues" evidence="1">
    <location>
        <begin position="3309"/>
        <end position="3330"/>
    </location>
</feature>
<feature type="region of interest" description="Disordered" evidence="1">
    <location>
        <begin position="2799"/>
        <end position="2831"/>
    </location>
</feature>
<keyword evidence="3" id="KW-1185">Reference proteome</keyword>
<feature type="region of interest" description="Disordered" evidence="1">
    <location>
        <begin position="2525"/>
        <end position="2561"/>
    </location>
</feature>
<feature type="compositionally biased region" description="Low complexity" evidence="1">
    <location>
        <begin position="3420"/>
        <end position="3429"/>
    </location>
</feature>
<feature type="region of interest" description="Disordered" evidence="1">
    <location>
        <begin position="82"/>
        <end position="156"/>
    </location>
</feature>
<feature type="region of interest" description="Disordered" evidence="1">
    <location>
        <begin position="1750"/>
        <end position="1790"/>
    </location>
</feature>
<evidence type="ECO:0000313" key="2">
    <source>
        <dbReference type="EMBL" id="KAK3770697.1"/>
    </source>
</evidence>
<reference evidence="2" key="1">
    <citation type="journal article" date="2023" name="G3 (Bethesda)">
        <title>A reference genome for the long-term kleptoplast-retaining sea slug Elysia crispata morphotype clarki.</title>
        <authorList>
            <person name="Eastman K.E."/>
            <person name="Pendleton A.L."/>
            <person name="Shaikh M.A."/>
            <person name="Suttiyut T."/>
            <person name="Ogas R."/>
            <person name="Tomko P."/>
            <person name="Gavelis G."/>
            <person name="Widhalm J.R."/>
            <person name="Wisecaver J.H."/>
        </authorList>
    </citation>
    <scope>NUCLEOTIDE SEQUENCE</scope>
    <source>
        <strain evidence="2">ECLA1</strain>
    </source>
</reference>
<feature type="compositionally biased region" description="Low complexity" evidence="1">
    <location>
        <begin position="718"/>
        <end position="730"/>
    </location>
</feature>
<feature type="region of interest" description="Disordered" evidence="1">
    <location>
        <begin position="2239"/>
        <end position="2262"/>
    </location>
</feature>
<feature type="region of interest" description="Disordered" evidence="1">
    <location>
        <begin position="1485"/>
        <end position="1520"/>
    </location>
</feature>
<feature type="compositionally biased region" description="Polar residues" evidence="1">
    <location>
        <begin position="4039"/>
        <end position="4048"/>
    </location>
</feature>
<evidence type="ECO:0000256" key="1">
    <source>
        <dbReference type="SAM" id="MobiDB-lite"/>
    </source>
</evidence>
<feature type="region of interest" description="Disordered" evidence="1">
    <location>
        <begin position="2860"/>
        <end position="2882"/>
    </location>
</feature>
<feature type="compositionally biased region" description="Low complexity" evidence="1">
    <location>
        <begin position="2342"/>
        <end position="2351"/>
    </location>
</feature>
<feature type="compositionally biased region" description="Basic and acidic residues" evidence="1">
    <location>
        <begin position="3430"/>
        <end position="3451"/>
    </location>
</feature>
<feature type="compositionally biased region" description="Polar residues" evidence="1">
    <location>
        <begin position="1926"/>
        <end position="1935"/>
    </location>
</feature>
<feature type="compositionally biased region" description="Basic and acidic residues" evidence="1">
    <location>
        <begin position="2860"/>
        <end position="2869"/>
    </location>
</feature>
<sequence>MTPLTWRLWPVAWAVSFLVLMTPLTWRLRPDRRNWIHPRKASILLWASDAMEKGGENSASHSVGSLQQNIDLNQSPVLSQVSEAPTNQLTNSRNQDTRQEDTQGLKLDQDQQKEDHQQYKEQLPQTTKGGKKRPLKQSTARPEGSADASKKKHHRQAAAVKTEFGQLTSAQRAYWQRKLPAGFDYYLGRIACAVITSQPPSILDFCSEFLDNLFRERISELARLPTKSYLDKLYERKFGPHPGAIASSCENLSDGSTSAVGCLATELDPQTIHSGGGANDSPGFDDVTSRGGAEKASSQQTWFTAQQTASEQTLDQQTASCKSVDRARMSPTAVDLKVSRDSSLGLQDKGRLSNSCSFGSFFEVNEVYQGHGGNTEVSKQAAHDGVSDSEAEAIVKSLLFADEAHPDSRSMAMENPTVRNTNQEKSIGRRRFEMSFEVVGSGTVELGCTENQRSEVFDVNGDGTQYQINLGTIGGVPFQISFTPKMKDTMCASRAEQRVGDEGSAEEIVGSENPDLVNYQRTKSSEKVDGIHSGNQMKKNETGHAIINTTKTTTKATATTATTTTTATETTTTTTTAATTATKQIEISNQVEESVSGHKGELVTPSFRSVKNIIQQFKMSELRGRGLNPSSNLTKARERGNKSTCISSTKALINPNIKQNEPQREMLEQRKFWTKWDAAMPKTSFAHVKPVEAEGHHCLEKPKPGANFEAKQEEKHAASATAAPTANAETAEADRSVFIPCSSKARLARSALLMWWSKAVGKGKTKTCKVDRYRKEICGRKGVTPREENGQSQGGSVNQTAKSRVDTFKEKREALEKAFKRSLLANFAPREKMGTSATERTPLSKRGEEVFTGEGECEEEEGTGVQRVNTFQQGERDDPQLVQDLKKHLADQSFQFKPCFEGKEKRGLREDFVPGASSSQDEMDAKHFKVKENISSFKDTSQAEENLCRPEENTKILGPPLASSNFRTSQAKLLSELTKSNLMVPLKHISPANVQNGSGPYGPKIFPGDFSTESFSNQAPHTADNNEAERRTISSALLADSIENGVDIEEGTGKLEIIDKPGYAEIVTRSRTRMMSSALESMEKENVFVQEQQASLANFNSLSAVEKQGAEPLLKRIAGSDKAIQIKCCSDSSRYSDDASNKIHTRETPMSLQDEAALKHDEQEDSGTDSKRSSLPNSICYSLYDQTVRTDTENQKKSTQRTYLIEDCCKLSSSLGQDGSLREETCNTELSLLTVDAQVKNEASAVTGESTSQDGDNGELPNVEKALLLARHLVEELERVADEVETVYHTRKVVNLSAVEDAAEFDPDVGESEERGSIRETASMEHGSPNNIISDDKAQAKNGLMCAKDENRDTTSGLRDTVPQCKADIETPSEYELESSNSDHTISIPGLFNLSKSLLEDVARAILLVCEMDKDKASSRTPLACFRFVGEDVVFKVQPKSTSVEEDAGVVFGAAGRSCAGLDVPGGEASLCRAAAAVGSGISQVEETAGKPEEYSNHARRSGPLRRAGERSSNDKPVSLVGIDTNSAEKEVVDNKRAKERNKNTNNRISSKTKCARGAVRGNSLQRRSKMKRKFQVSTSENLKMAFHHYSKKNPRRSKSPSFVLSHRTRDISNNSNNTGDEGAGTFGRRDTFSKSTTFNQYLVGELTSMIKANDAGCLSTNRPPTIPQGVNAARVLGHVCKSQNLRHLGLNFSSDLLTPIPVCCSSAVNLANLRADSEDRRSRSAAHRREGKTPTRWLYKSGGILGISGQSQSWFERPTEKEEKETREDSSINVETPLESGKDSSLQSNKEDFVPIISGPSENSPKCEKSFRKLNKGYPDLGGLVKGKFHARHSSSPHCLASARWPQSRRGSPIPRPMFEQDKHRPPPLQTFREQAKGKPHRPETGKSETKGVDPPHPKVKPATSSPTVLEEIPSASSKGIHVGSRSTPSTSEPNEWLGPETRYTIAPNRYFTTYTLFDGISQMWKIIIKATDMKPFSKSLSTDSETADDITHSERLPESQKSVIKLDEVSNDIPWNETSCIDKVDCSFSECLRPSFYDQSGNPIALIGSDDENVSKERRIGATGSDKAVSTERRGPETNLKFHQCCRSDKVDVELFNQPCTSGENHGNEDLKPDDRFGENKRPHSYGGDVDGSDIKKQLLERHWPSNLDSHGDTQVGNWSNGLYGKVKRPNPDEFHDVGHGNTSTPFATLNVVDGALSEKIPIKQCNGLPWALRKEDQEMCGIAELSAVFSTDTLVETPSQSKQSACDETPSDPGNISGASRYLLKDQELGRINNEAMGLKEHTNEGPGESVGEFIIWQRKSSEVGNAPRPDDNAVLDANSGRGKTARSRQHTDNDEESSSLFSAHESSAPQDGKLCLISQGNEEVGDLSDSLKDLSRDVSTSTSTADEQSHSGVSSGHAEDPTGRTLLEAEHDETRLSLADREEKQRSECETEVSFNDLQGAALDASLAESGVCKKRVVQKSGVITEKCRVIVSQSTKENSAQKISPNFAREARGIVIEKNRNKRRWELRERPTKVLEVFPEETPKEHLIDGLSSDETFREDSQQDERPENSRRSEQVWRGKTLEFPLRLYEATEETEEAEEFTRVLALEEPQRNVYVTVTCERANPRKAHTSGNFTLRSEARRLYLPDDLNDRVSRRSVSPVRRLVCEPEAFAGKSTENARRQIILENGTSSHAVTRPIFGAFPMGLSWAGLSLGGSSDALRGEEKREEISPSPSVGERKRSQSGYSSLGAGEGDSDTEFEEFHEQGVAKDSTRADTIACDRSYGETIGALNLGSSLSPWELTFVARDTFSEEQSRVRKSPSGANGELVSETNRSPGDCAPKPLEHTPAWTKRPEVRRIGSVVVIGGDDWTASCDRFSRRRESTRGARPSSKSPEKKLSSVNTMFCNRNNSGVCLWHETKTAYCSREPFGTNLRKSNSFNDTFNELESVDTLNFNNDQQLPEVEHVRFSDNKTHFKSMRKMLQERSKYREYTIFTRSKEDKEQPHTRKTLRKNTAEVLPEARSCVAFLDINNCSNNDWRNMSGSFSGINDTCQVCCGSVCLCESCKKCSLDPSGCPMAREFYDRRVERWNKWKRKCMETSKSASSYEGGATHHSFKRVGDKGLGNTGYAELKSKKTQGQTVGKTTRKQKRGTVSRSEERRWGGKDGPMSGSSKQPKRDVARSEEYRSRKGAKRVGKDKEDDDDDVLEVQTEDDGNLEDVIVCPCPERRGGRRVWKCRMLTRDNKDRRRLREEDVSSSSSAEDEDVPICRDVSPPCSPVCGPRRRQRKQVLNIVLICKCGEEKRWEAPQTELPKPTAIASQPAPELQDKKPSSEDDLGKKLSSKDNQRTSAVVLQKSLALQTRESIFATVPFPVPTKPSSPPLSSYAPDSRTTQFPEVAAESDQRSEESVPRTPTNTPRSSGAKSTTSTEKEKRSSSGRGDSQSLSADKDRSSGEFEVRSVEKVRHDVSLSSLTSLIEQADPSGVSPVPPDGLPEGDRGDGTASPKHGSLDGAEPSPLVDSHDQVGIREPSPYSGGESAAPMEVLAEGEQKSSAGEGQQEPMQATKPTSHPGGESAVPGEIRAEGEKTYSAGEGQQKPVQATEPSRYMPVKFIAVAEKTPSSGEGQKKSVQTKKPTRHPGGKSAVPAVIPAGSEKKSGEKQGQQELVEAAKPPAYPGGESAAPVAIRAESDKSAGEGQQKPVPVKFIAVTEKKSTPGEEQKKPMQATKPTSHLDGESAVPGEIRAESDKTYSAGEGRQEPVQATEASRYMPVKFIAVTEKTPSSGEGQKRPKPTLHPGGKSAVPAEIRAGSEKKSGAREGQQVVPVQVRQPPPYPGRAGAVPVQVLAEIDNKYLAREGRDGSVASEEPSPFADIYAQAGFSNYGGTYGIPVDGGGYIDPAYALKTDEEIEVFDAMSPLPQQVIDSSRTFAESDMNVFPSRSQNPSFQDVQDVKQYHVVRHVDTDTGIIRTMPVSKESITITSGENAFVSENDLRSTLSGTKHRRQSRVHFNRPSLYLTQSLEQEIEEVEEGFVGNENKSALDDWQRSDRTKKSGKSLITATSGTQTKRRKESSRRRS</sequence>
<gene>
    <name evidence="2" type="ORF">RRG08_037889</name>
</gene>
<feature type="compositionally biased region" description="Basic residues" evidence="1">
    <location>
        <begin position="4049"/>
        <end position="4060"/>
    </location>
</feature>
<evidence type="ECO:0000313" key="3">
    <source>
        <dbReference type="Proteomes" id="UP001283361"/>
    </source>
</evidence>
<comment type="caution">
    <text evidence="2">The sequence shown here is derived from an EMBL/GenBank/DDBJ whole genome shotgun (WGS) entry which is preliminary data.</text>
</comment>
<dbReference type="EMBL" id="JAWDGP010003792">
    <property type="protein sequence ID" value="KAK3770697.1"/>
    <property type="molecule type" value="Genomic_DNA"/>
</dbReference>
<protein>
    <submittedName>
        <fullName evidence="2">Uncharacterized protein</fullName>
    </submittedName>
</protein>
<feature type="compositionally biased region" description="Polar residues" evidence="1">
    <location>
        <begin position="2381"/>
        <end position="2398"/>
    </location>
</feature>
<feature type="region of interest" description="Disordered" evidence="1">
    <location>
        <begin position="4014"/>
        <end position="4060"/>
    </location>
</feature>
<feature type="compositionally biased region" description="Polar residues" evidence="1">
    <location>
        <begin position="790"/>
        <end position="802"/>
    </location>
</feature>
<feature type="region of interest" description="Disordered" evidence="1">
    <location>
        <begin position="3290"/>
        <end position="3333"/>
    </location>
</feature>
<feature type="compositionally biased region" description="Basic and acidic residues" evidence="1">
    <location>
        <begin position="1758"/>
        <end position="1771"/>
    </location>
</feature>
<feature type="compositionally biased region" description="Polar residues" evidence="1">
    <location>
        <begin position="296"/>
        <end position="310"/>
    </location>
</feature>
<feature type="compositionally biased region" description="Basic and acidic residues" evidence="1">
    <location>
        <begin position="95"/>
        <end position="119"/>
    </location>
</feature>
<feature type="compositionally biased region" description="Basic and acidic residues" evidence="1">
    <location>
        <begin position="1991"/>
        <end position="2003"/>
    </location>
</feature>
<feature type="compositionally biased region" description="Basic and acidic residues" evidence="1">
    <location>
        <begin position="2540"/>
        <end position="2561"/>
    </location>
</feature>
<feature type="region of interest" description="Disordered" evidence="1">
    <location>
        <begin position="2101"/>
        <end position="2135"/>
    </location>
</feature>
<feature type="region of interest" description="Disordered" evidence="1">
    <location>
        <begin position="271"/>
        <end position="310"/>
    </location>
</feature>